<feature type="region of interest" description="Disordered" evidence="2">
    <location>
        <begin position="644"/>
        <end position="663"/>
    </location>
</feature>
<feature type="compositionally biased region" description="Basic and acidic residues" evidence="2">
    <location>
        <begin position="425"/>
        <end position="440"/>
    </location>
</feature>
<evidence type="ECO:0000256" key="1">
    <source>
        <dbReference type="PROSITE-ProRule" id="PRU00285"/>
    </source>
</evidence>
<feature type="compositionally biased region" description="Basic and acidic residues" evidence="2">
    <location>
        <begin position="1466"/>
        <end position="1489"/>
    </location>
</feature>
<evidence type="ECO:0000313" key="6">
    <source>
        <dbReference type="RefSeq" id="XP_027357449.1"/>
    </source>
</evidence>
<feature type="compositionally biased region" description="Basic and acidic residues" evidence="2">
    <location>
        <begin position="1767"/>
        <end position="1781"/>
    </location>
</feature>
<accession>A0A8B8LRE8</accession>
<dbReference type="SUPFAM" id="SSF49764">
    <property type="entry name" value="HSP20-like chaperones"/>
    <property type="match status" value="1"/>
</dbReference>
<evidence type="ECO:0000256" key="2">
    <source>
        <dbReference type="SAM" id="MobiDB-lite"/>
    </source>
</evidence>
<feature type="region of interest" description="Disordered" evidence="2">
    <location>
        <begin position="1809"/>
        <end position="1842"/>
    </location>
</feature>
<dbReference type="Gene3D" id="2.60.40.790">
    <property type="match status" value="1"/>
</dbReference>
<feature type="compositionally biased region" description="Basic and acidic residues" evidence="2">
    <location>
        <begin position="647"/>
        <end position="663"/>
    </location>
</feature>
<sequence length="1989" mass="226591">MDLELGLKITKTRDDIASISEYRLAKDRAGPIFQSRETNTMFILSAHLKGYKKNNINIKISEDGSKISISGEKPVKEILMMGWTMHKKEIDVTGFTKVFKIPDGVNLDRIKANYDEEEWILHIVMPKLVKGICGARIEEIKEEEKSNGGRLELDKSEADHIVDGVGETSQKESKESEVQAMKDSEDFKEKKEGGVSDKKLEDSNREMSKETIDEVVEKYKLGIEDGNGESVREKIGKEGNEVKKMSEVEQNVGVGISQKIGDTIQKEKEESKLRIEDGKVESMIEEVDKVANEAVKPSEIEKQVGTTIQKNVGDTSQDKEYEVQEMEDNGGFVEKEKMVYEKMLDDANRNTIGVVIKKEIEESKLGIEDRDGENVKEKIGNAGYIAMKTSEMEPNVGAHITKIAGDTIQGGSKEPVIEQMGEAKSTVEKMGREESRKMLAEDNVSTKSNQKPFGEPKSETENRLAENVKGSSMELLETTKTSEPDQNVADHIPRNIGGISQENFKKSRIQQKEKTESIEEKMEVGESERMPFQADEDSQKNRFIDSIPKDIKKRKTDTEDGDQECFEGKADKEGFDAMVTVREEFPKQLPNAVTTEENKGLSVSKMQETEEVKEAMIKRKGKEIQHFVGKGEGEELKRMHMKAKKAFPKEQMHETEGVKEPMVKRKRKEIECFADKGDGEELKRMHKEEKDEGTIQNTKDVKEAIVKRKDKDIEYLAENGEGKEPKRMHTEARKDSTKETMQETEDVKEATVKRKGKAVQLLADKNEGEQTKWRHMQAKKDSTKETMQQTEDAKEAMVKRKGKEVQLLADKGEGEEPKMMHMEAKKDSTKETMQETENLNEAMVKRKGKETKYFADKGEGEEPERMHMETKKDLTKEIMPETEDVKEAVVNRKGKGVQLLEDKDGEGEEHQTMHKEAKEDLTKETMQETENLNEAMVKRKGKETKYFADKGEGEEPKRMHMETKKDLTKEIMPETEDVKEAVVKRKGKGVQLLEDKDGEGEEHQTMHKEAKEDLTKETMQETKDVKEALVKRKDKESDYFVDKGGGEEFKRVYMETKKDIKETMQEEIGKGNEDSDQQNVLEKTVKGRFEVSKCTTEELPKQVREEDGSKGFKVAKMEEQKKLIKKAMAETESSMEKVEGEESKERTEKAGRVIGKNPVIETLQKEAEESIIERKPGDGPYVPDTMVKGVFEMSGTFQAKLPKQLVEAIAQDKKDKNEYAIVKFKGEGSIKMHVEPNKAFDEDTIEKEIIKPKLKGDQINEKETVYVGICDGNKPKFLEIGETADVKEEGGKIEEYVKKVDEDKYEESARPEREGPKIQTKGKGQLSLQEDISEGRYEESKTAREFPMQIVDSVANTREGPRDKQIEAEEDTKTKREKTKAAESTPKEKIQEPKSEKILLAFHEEPEDKHPKVIEKGTFERKPESTKGPTTQPKVLSMGYVEVEKGKAKEKTQETKMLPPKVQTKKTRDSKTESKNQDIMKPKKPKEVEGEQTESTIAERMETKRDLKTTPERKKYMTTQNVKDEKHRIQEENKIPKMQETREKDHQIELEVVTPKMEVKPPPTIELTAKKGVEKSKKEEMSSMPTAIHRKEPHESSWPSKDYKILKIENVRQEKEEGERAIHALKPTISKEEFAQATATHLKAKCNVELKDEIDKPQVNQLPSPSEEMLIIEPCELDKFRKKENDSKDKSFVKMQGRKESKDPTEGTTASEVVADEVVEPSNLSSTSSTQQFGVEGKDKTNARYEVGGQESQDSKKDSEEDVQESTEGKTDQEVEQRETVQPESLADQQCISKDQEEFHGIYKIEEEKTYEQGDEAHEDSQVLDEQKESKEESTRGKKEDTKRSKKMFVSLIIAGSALLASGIFMFIRQRRSTKSIANPFVMLIMLKILGMEFLIGLLLPCLSEEDVFWLSVALLKGGLVPDFDMLQVENGSMTTEEYHAYFSIWALAKKIGKSSTIHSAELERFQKANPDIDFEMKRSNLDQIQDLT</sequence>
<feature type="region of interest" description="Disordered" evidence="2">
    <location>
        <begin position="1678"/>
        <end position="1791"/>
    </location>
</feature>
<feature type="region of interest" description="Disordered" evidence="2">
    <location>
        <begin position="1300"/>
        <end position="1599"/>
    </location>
</feature>
<evidence type="ECO:0000256" key="3">
    <source>
        <dbReference type="SAM" id="Phobius"/>
    </source>
</evidence>
<protein>
    <submittedName>
        <fullName evidence="6">Nuclear mitotic apparatus protein 1</fullName>
    </submittedName>
</protein>
<feature type="compositionally biased region" description="Basic and acidic residues" evidence="2">
    <location>
        <begin position="1134"/>
        <end position="1151"/>
    </location>
</feature>
<feature type="compositionally biased region" description="Basic and acidic residues" evidence="2">
    <location>
        <begin position="764"/>
        <end position="784"/>
    </location>
</feature>
<feature type="compositionally biased region" description="Basic and acidic residues" evidence="2">
    <location>
        <begin position="850"/>
        <end position="890"/>
    </location>
</feature>
<feature type="compositionally biased region" description="Basic and acidic residues" evidence="2">
    <location>
        <begin position="1589"/>
        <end position="1599"/>
    </location>
</feature>
<feature type="compositionally biased region" description="Basic and acidic residues" evidence="2">
    <location>
        <begin position="1568"/>
        <end position="1581"/>
    </location>
</feature>
<feature type="region of interest" description="Disordered" evidence="2">
    <location>
        <begin position="716"/>
        <end position="1021"/>
    </location>
</feature>
<feature type="compositionally biased region" description="Polar residues" evidence="2">
    <location>
        <begin position="1722"/>
        <end position="1733"/>
    </location>
</feature>
<keyword evidence="5" id="KW-1185">Reference proteome</keyword>
<feature type="region of interest" description="Disordered" evidence="2">
    <location>
        <begin position="163"/>
        <end position="209"/>
    </location>
</feature>
<keyword evidence="3" id="KW-0812">Transmembrane</keyword>
<feature type="compositionally biased region" description="Basic and acidic residues" evidence="2">
    <location>
        <begin position="169"/>
        <end position="209"/>
    </location>
</feature>
<feature type="compositionally biased region" description="Basic and acidic residues" evidence="2">
    <location>
        <begin position="1300"/>
        <end position="1316"/>
    </location>
</feature>
<comment type="similarity">
    <text evidence="1">Belongs to the small heat shock protein (HSP20) family.</text>
</comment>
<feature type="compositionally biased region" description="Basic and acidic residues" evidence="2">
    <location>
        <begin position="1333"/>
        <end position="1344"/>
    </location>
</feature>
<reference evidence="5" key="1">
    <citation type="journal article" date="2019" name="Toxins">
        <title>Detection of Abrin-Like and Prepropulchellin-Like Toxin Genes and Transcripts Using Whole Genome Sequencing and Full-Length Transcript Sequencing of Abrus precatorius.</title>
        <authorList>
            <person name="Hovde B.T."/>
            <person name="Daligault H.E."/>
            <person name="Hanschen E.R."/>
            <person name="Kunde Y.A."/>
            <person name="Johnson M.B."/>
            <person name="Starkenburg S.R."/>
            <person name="Johnson S.L."/>
        </authorList>
    </citation>
    <scope>NUCLEOTIDE SEQUENCE [LARGE SCALE GENOMIC DNA]</scope>
</reference>
<evidence type="ECO:0000313" key="5">
    <source>
        <dbReference type="Proteomes" id="UP000694853"/>
    </source>
</evidence>
<feature type="compositionally biased region" description="Basic and acidic residues" evidence="2">
    <location>
        <begin position="1442"/>
        <end position="1454"/>
    </location>
</feature>
<keyword evidence="3" id="KW-1133">Transmembrane helix</keyword>
<feature type="domain" description="SHSP" evidence="4">
    <location>
        <begin position="23"/>
        <end position="143"/>
    </location>
</feature>
<organism evidence="5 6">
    <name type="scientific">Abrus precatorius</name>
    <name type="common">Indian licorice</name>
    <name type="synonym">Glycine abrus</name>
    <dbReference type="NCBI Taxonomy" id="3816"/>
    <lineage>
        <taxon>Eukaryota</taxon>
        <taxon>Viridiplantae</taxon>
        <taxon>Streptophyta</taxon>
        <taxon>Embryophyta</taxon>
        <taxon>Tracheophyta</taxon>
        <taxon>Spermatophyta</taxon>
        <taxon>Magnoliopsida</taxon>
        <taxon>eudicotyledons</taxon>
        <taxon>Gunneridae</taxon>
        <taxon>Pentapetalae</taxon>
        <taxon>rosids</taxon>
        <taxon>fabids</taxon>
        <taxon>Fabales</taxon>
        <taxon>Fabaceae</taxon>
        <taxon>Papilionoideae</taxon>
        <taxon>50 kb inversion clade</taxon>
        <taxon>NPAAA clade</taxon>
        <taxon>indigoferoid/millettioid clade</taxon>
        <taxon>Abreae</taxon>
        <taxon>Abrus</taxon>
    </lineage>
</organism>
<dbReference type="Proteomes" id="UP000694853">
    <property type="component" value="Unplaced"/>
</dbReference>
<feature type="transmembrane region" description="Helical" evidence="3">
    <location>
        <begin position="1848"/>
        <end position="1868"/>
    </location>
</feature>
<feature type="region of interest" description="Disordered" evidence="2">
    <location>
        <begin position="1125"/>
        <end position="1157"/>
    </location>
</feature>
<feature type="compositionally biased region" description="Basic and acidic residues" evidence="2">
    <location>
        <begin position="908"/>
        <end position="926"/>
    </location>
</feature>
<feature type="compositionally biased region" description="Basic and acidic residues" evidence="2">
    <location>
        <begin position="1522"/>
        <end position="1549"/>
    </location>
</feature>
<dbReference type="InterPro" id="IPR013785">
    <property type="entry name" value="Aldolase_TIM"/>
</dbReference>
<feature type="compositionally biased region" description="Basic and acidic residues" evidence="2">
    <location>
        <begin position="510"/>
        <end position="529"/>
    </location>
</feature>
<name>A0A8B8LRE8_ABRPR</name>
<feature type="compositionally biased region" description="Basic and acidic residues" evidence="2">
    <location>
        <begin position="1678"/>
        <end position="1705"/>
    </location>
</feature>
<dbReference type="CDD" id="cd06464">
    <property type="entry name" value="ACD_sHsps-like"/>
    <property type="match status" value="1"/>
</dbReference>
<feature type="compositionally biased region" description="Basic and acidic residues" evidence="2">
    <location>
        <begin position="943"/>
        <end position="983"/>
    </location>
</feature>
<keyword evidence="3" id="KW-0472">Membrane</keyword>
<dbReference type="RefSeq" id="XP_027357449.1">
    <property type="nucleotide sequence ID" value="XM_027501648.1"/>
</dbReference>
<evidence type="ECO:0000259" key="4">
    <source>
        <dbReference type="PROSITE" id="PS01031"/>
    </source>
</evidence>
<gene>
    <name evidence="6" type="primary">LOC113866849</name>
</gene>
<dbReference type="InterPro" id="IPR008978">
    <property type="entry name" value="HSP20-like_chaperone"/>
</dbReference>
<feature type="compositionally biased region" description="Basic and acidic residues" evidence="2">
    <location>
        <begin position="454"/>
        <end position="466"/>
    </location>
</feature>
<feature type="compositionally biased region" description="Basic and acidic residues" evidence="2">
    <location>
        <begin position="1359"/>
        <end position="1425"/>
    </location>
</feature>
<feature type="compositionally biased region" description="Basic and acidic residues" evidence="2">
    <location>
        <begin position="716"/>
        <end position="752"/>
    </location>
</feature>
<reference evidence="6" key="2">
    <citation type="submission" date="2025-08" db="UniProtKB">
        <authorList>
            <consortium name="RefSeq"/>
        </authorList>
    </citation>
    <scope>IDENTIFICATION</scope>
    <source>
        <tissue evidence="6">Young leaves</tissue>
    </source>
</reference>
<dbReference type="OrthoDB" id="1920188at2759"/>
<dbReference type="InterPro" id="IPR002068">
    <property type="entry name" value="A-crystallin/Hsp20_dom"/>
</dbReference>
<dbReference type="Gene3D" id="3.20.20.70">
    <property type="entry name" value="Aldolase class I"/>
    <property type="match status" value="1"/>
</dbReference>
<feature type="compositionally biased region" description="Basic and acidic residues" evidence="2">
    <location>
        <begin position="810"/>
        <end position="833"/>
    </location>
</feature>
<feature type="region of interest" description="Disordered" evidence="2">
    <location>
        <begin position="420"/>
        <end position="571"/>
    </location>
</feature>
<dbReference type="GeneID" id="113866849"/>
<feature type="compositionally biased region" description="Basic and acidic residues" evidence="2">
    <location>
        <begin position="1001"/>
        <end position="1021"/>
    </location>
</feature>
<dbReference type="KEGG" id="aprc:113866849"/>
<feature type="transmembrane region" description="Helical" evidence="3">
    <location>
        <begin position="1880"/>
        <end position="1900"/>
    </location>
</feature>
<feature type="compositionally biased region" description="Basic and acidic residues" evidence="2">
    <location>
        <begin position="1497"/>
        <end position="1515"/>
    </location>
</feature>
<feature type="compositionally biased region" description="Basic and acidic residues" evidence="2">
    <location>
        <begin position="537"/>
        <end position="550"/>
    </location>
</feature>
<dbReference type="PROSITE" id="PS01031">
    <property type="entry name" value="SHSP"/>
    <property type="match status" value="1"/>
</dbReference>
<proteinExistence type="inferred from homology"/>
<feature type="compositionally biased region" description="Polar residues" evidence="2">
    <location>
        <begin position="1782"/>
        <end position="1791"/>
    </location>
</feature>